<proteinExistence type="predicted"/>
<dbReference type="InterPro" id="IPR007841">
    <property type="entry name" value="UPF0210"/>
</dbReference>
<comment type="caution">
    <text evidence="1">The sequence shown here is derived from an EMBL/GenBank/DDBJ whole genome shotgun (WGS) entry which is preliminary data.</text>
</comment>
<dbReference type="AlphaFoldDB" id="X1MHC7"/>
<organism evidence="1">
    <name type="scientific">marine sediment metagenome</name>
    <dbReference type="NCBI Taxonomy" id="412755"/>
    <lineage>
        <taxon>unclassified sequences</taxon>
        <taxon>metagenomes</taxon>
        <taxon>ecological metagenomes</taxon>
    </lineage>
</organism>
<name>X1MHC7_9ZZZZ</name>
<accession>X1MHC7</accession>
<dbReference type="SUPFAM" id="SSF51998">
    <property type="entry name" value="PFL-like glycyl radical enzymes"/>
    <property type="match status" value="1"/>
</dbReference>
<dbReference type="Pfam" id="PF05167">
    <property type="entry name" value="DUF711"/>
    <property type="match status" value="1"/>
</dbReference>
<dbReference type="Gene3D" id="3.20.70.20">
    <property type="match status" value="1"/>
</dbReference>
<gene>
    <name evidence="1" type="ORF">S06H3_09153</name>
</gene>
<reference evidence="1" key="1">
    <citation type="journal article" date="2014" name="Front. Microbiol.">
        <title>High frequency of phylogenetically diverse reductive dehalogenase-homologous genes in deep subseafloor sedimentary metagenomes.</title>
        <authorList>
            <person name="Kawai M."/>
            <person name="Futagami T."/>
            <person name="Toyoda A."/>
            <person name="Takaki Y."/>
            <person name="Nishi S."/>
            <person name="Hori S."/>
            <person name="Arai W."/>
            <person name="Tsubouchi T."/>
            <person name="Morono Y."/>
            <person name="Uchiyama I."/>
            <person name="Ito T."/>
            <person name="Fujiyama A."/>
            <person name="Inagaki F."/>
            <person name="Takami H."/>
        </authorList>
    </citation>
    <scope>NUCLEOTIDE SEQUENCE</scope>
    <source>
        <strain evidence="1">Expedition CK06-06</strain>
    </source>
</reference>
<sequence length="66" mass="7377">MPARGRTESAYEMANGLPTLLLDIASLSIKSDKPLSARLMPIPNKTMGQLTNFKFEYFVNSKVMKI</sequence>
<evidence type="ECO:0000313" key="1">
    <source>
        <dbReference type="EMBL" id="GAI14115.1"/>
    </source>
</evidence>
<dbReference type="EMBL" id="BARV01003976">
    <property type="protein sequence ID" value="GAI14115.1"/>
    <property type="molecule type" value="Genomic_DNA"/>
</dbReference>
<protein>
    <submittedName>
        <fullName evidence="1">Uncharacterized protein</fullName>
    </submittedName>
</protein>